<feature type="binding site" evidence="10">
    <location>
        <position position="156"/>
    </location>
    <ligand>
        <name>orotate</name>
        <dbReference type="ChEBI" id="CHEBI:30839"/>
    </ligand>
</feature>
<dbReference type="EC" id="2.4.2.10" evidence="5 10"/>
<dbReference type="InterPro" id="IPR029057">
    <property type="entry name" value="PRTase-like"/>
</dbReference>
<dbReference type="FunFam" id="3.40.50.2020:FF:000008">
    <property type="entry name" value="Orotate phosphoribosyltransferase"/>
    <property type="match status" value="1"/>
</dbReference>
<dbReference type="Proteomes" id="UP000595933">
    <property type="component" value="Chromosome"/>
</dbReference>
<dbReference type="GO" id="GO:0044205">
    <property type="term" value="P:'de novo' UMP biosynthetic process"/>
    <property type="evidence" value="ECO:0007669"/>
    <property type="project" value="UniProtKB-UniRule"/>
</dbReference>
<evidence type="ECO:0000256" key="7">
    <source>
        <dbReference type="ARBA" id="ARBA00022679"/>
    </source>
</evidence>
<evidence type="ECO:0000256" key="8">
    <source>
        <dbReference type="ARBA" id="ARBA00022842"/>
    </source>
</evidence>
<comment type="cofactor">
    <cofactor evidence="10">
        <name>Mg(2+)</name>
        <dbReference type="ChEBI" id="CHEBI:18420"/>
    </cofactor>
</comment>
<dbReference type="InterPro" id="IPR000836">
    <property type="entry name" value="PRTase_dom"/>
</dbReference>
<accession>A0A9X7UZ36</accession>
<dbReference type="Gene3D" id="3.40.50.2020">
    <property type="match status" value="1"/>
</dbReference>
<dbReference type="Pfam" id="PF00156">
    <property type="entry name" value="Pribosyltran"/>
    <property type="match status" value="1"/>
</dbReference>
<evidence type="ECO:0000256" key="1">
    <source>
        <dbReference type="ARBA" id="ARBA00003769"/>
    </source>
</evidence>
<organism evidence="12 13">
    <name type="scientific">Stutzerimonas balearica</name>
    <dbReference type="NCBI Taxonomy" id="74829"/>
    <lineage>
        <taxon>Bacteria</taxon>
        <taxon>Pseudomonadati</taxon>
        <taxon>Pseudomonadota</taxon>
        <taxon>Gammaproteobacteria</taxon>
        <taxon>Pseudomonadales</taxon>
        <taxon>Pseudomonadaceae</taxon>
        <taxon>Stutzerimonas</taxon>
    </lineage>
</organism>
<dbReference type="SUPFAM" id="SSF53271">
    <property type="entry name" value="PRTase-like"/>
    <property type="match status" value="1"/>
</dbReference>
<feature type="binding site" description="in other chain" evidence="10">
    <location>
        <position position="26"/>
    </location>
    <ligand>
        <name>5-phospho-alpha-D-ribose 1-diphosphate</name>
        <dbReference type="ChEBI" id="CHEBI:58017"/>
        <note>ligand shared between dimeric partners</note>
    </ligand>
</feature>
<dbReference type="HAMAP" id="MF_01208">
    <property type="entry name" value="PyrE"/>
    <property type="match status" value="1"/>
</dbReference>
<keyword evidence="9 10" id="KW-0665">Pyrimidine biosynthesis</keyword>
<feature type="binding site" evidence="10">
    <location>
        <begin position="34"/>
        <end position="35"/>
    </location>
    <ligand>
        <name>orotate</name>
        <dbReference type="ChEBI" id="CHEBI:30839"/>
    </ligand>
</feature>
<dbReference type="PANTHER" id="PTHR46683">
    <property type="entry name" value="OROTATE PHOSPHORIBOSYLTRANSFERASE 1-RELATED"/>
    <property type="match status" value="1"/>
</dbReference>
<protein>
    <recommendedName>
        <fullName evidence="5 10">Orotate phosphoribosyltransferase</fullName>
        <shortName evidence="10">OPRT</shortName>
        <shortName evidence="10">OPRTase</shortName>
        <ecNumber evidence="5 10">2.4.2.10</ecNumber>
    </recommendedName>
</protein>
<dbReference type="GO" id="GO:0046132">
    <property type="term" value="P:pyrimidine ribonucleoside biosynthetic process"/>
    <property type="evidence" value="ECO:0007669"/>
    <property type="project" value="TreeGrafter"/>
</dbReference>
<proteinExistence type="inferred from homology"/>
<dbReference type="GO" id="GO:0005737">
    <property type="term" value="C:cytoplasm"/>
    <property type="evidence" value="ECO:0007669"/>
    <property type="project" value="TreeGrafter"/>
</dbReference>
<dbReference type="GO" id="GO:0004588">
    <property type="term" value="F:orotate phosphoribosyltransferase activity"/>
    <property type="evidence" value="ECO:0007669"/>
    <property type="project" value="UniProtKB-UniRule"/>
</dbReference>
<dbReference type="AlphaFoldDB" id="A0A9X7UZ36"/>
<evidence type="ECO:0000313" key="12">
    <source>
        <dbReference type="EMBL" id="QQN49016.1"/>
    </source>
</evidence>
<comment type="subunit">
    <text evidence="4 10">Homodimer.</text>
</comment>
<dbReference type="GO" id="GO:0006207">
    <property type="term" value="P:'de novo' pyrimidine nucleobase biosynthetic process"/>
    <property type="evidence" value="ECO:0007669"/>
    <property type="project" value="TreeGrafter"/>
</dbReference>
<comment type="function">
    <text evidence="1 10">Catalyzes the transfer of a ribosyl phosphate group from 5-phosphoribose 1-diphosphate to orotate, leading to the formation of orotidine monophosphate (OMP).</text>
</comment>
<dbReference type="RefSeq" id="WP_200289979.1">
    <property type="nucleotide sequence ID" value="NZ_CP067013.1"/>
</dbReference>
<evidence type="ECO:0000256" key="5">
    <source>
        <dbReference type="ARBA" id="ARBA00011971"/>
    </source>
</evidence>
<dbReference type="NCBIfam" id="TIGR00336">
    <property type="entry name" value="pyrE"/>
    <property type="match status" value="1"/>
</dbReference>
<feature type="binding site" evidence="10">
    <location>
        <position position="99"/>
    </location>
    <ligand>
        <name>5-phospho-alpha-D-ribose 1-diphosphate</name>
        <dbReference type="ChEBI" id="CHEBI:58017"/>
        <note>ligand shared between dimeric partners</note>
    </ligand>
</feature>
<feature type="binding site" description="in other chain" evidence="10">
    <location>
        <begin position="72"/>
        <end position="73"/>
    </location>
    <ligand>
        <name>5-phospho-alpha-D-ribose 1-diphosphate</name>
        <dbReference type="ChEBI" id="CHEBI:58017"/>
        <note>ligand shared between dimeric partners</note>
    </ligand>
</feature>
<feature type="binding site" evidence="10">
    <location>
        <position position="103"/>
    </location>
    <ligand>
        <name>5-phospho-alpha-D-ribose 1-diphosphate</name>
        <dbReference type="ChEBI" id="CHEBI:58017"/>
        <note>ligand shared between dimeric partners</note>
    </ligand>
</feature>
<name>A0A9X7UZ36_9GAMM</name>
<dbReference type="CDD" id="cd06223">
    <property type="entry name" value="PRTases_typeI"/>
    <property type="match status" value="1"/>
</dbReference>
<sequence length="213" mass="23230">MQAYQREFISFAIERGVLRFGQFTLKSGRTSPYFFNAGLFNSGKALAQLGKFYAAAVADSGIDFDVIFGPAYKGIPLAAATAIALAEQHQRDLPWCFNRKEAKDHGEGGTLVGAPLNGRVLIIDDVITAGTAIREVMQIIHGQQAQAAGVVIALNRQERGQGELSAIQEVERDYTMPVISIVSLSQVLEYLAGDNQLKQHLPAVEAYREQYGI</sequence>
<feature type="binding site" description="in other chain" evidence="10">
    <location>
        <begin position="124"/>
        <end position="132"/>
    </location>
    <ligand>
        <name>5-phospho-alpha-D-ribose 1-diphosphate</name>
        <dbReference type="ChEBI" id="CHEBI:58017"/>
        <note>ligand shared between dimeric partners</note>
    </ligand>
</feature>
<dbReference type="EMBL" id="CP067013">
    <property type="protein sequence ID" value="QQN49016.1"/>
    <property type="molecule type" value="Genomic_DNA"/>
</dbReference>
<keyword evidence="8 10" id="KW-0460">Magnesium</keyword>
<evidence type="ECO:0000256" key="4">
    <source>
        <dbReference type="ARBA" id="ARBA00011738"/>
    </source>
</evidence>
<comment type="similarity">
    <text evidence="3 10">Belongs to the purine/pyrimidine phosphoribosyltransferase family. PyrE subfamily.</text>
</comment>
<feature type="binding site" evidence="10">
    <location>
        <position position="105"/>
    </location>
    <ligand>
        <name>5-phospho-alpha-D-ribose 1-diphosphate</name>
        <dbReference type="ChEBI" id="CHEBI:58017"/>
        <note>ligand shared between dimeric partners</note>
    </ligand>
</feature>
<comment type="pathway">
    <text evidence="2 10">Pyrimidine metabolism; UMP biosynthesis via de novo pathway; UMP from orotate: step 1/2.</text>
</comment>
<feature type="binding site" evidence="10">
    <location>
        <position position="128"/>
    </location>
    <ligand>
        <name>orotate</name>
        <dbReference type="ChEBI" id="CHEBI:30839"/>
    </ligand>
</feature>
<evidence type="ECO:0000256" key="2">
    <source>
        <dbReference type="ARBA" id="ARBA00004889"/>
    </source>
</evidence>
<comment type="catalytic activity">
    <reaction evidence="10">
        <text>orotidine 5'-phosphate + diphosphate = orotate + 5-phospho-alpha-D-ribose 1-diphosphate</text>
        <dbReference type="Rhea" id="RHEA:10380"/>
        <dbReference type="ChEBI" id="CHEBI:30839"/>
        <dbReference type="ChEBI" id="CHEBI:33019"/>
        <dbReference type="ChEBI" id="CHEBI:57538"/>
        <dbReference type="ChEBI" id="CHEBI:58017"/>
        <dbReference type="EC" id="2.4.2.10"/>
    </reaction>
</comment>
<reference evidence="12 13" key="1">
    <citation type="submission" date="2020-12" db="EMBL/GenBank/DDBJ databases">
        <title>FDA dAtabase for Regulatory Grade micrObial Sequences (FDA-ARGOS): Supporting development and validation of Infectious Disease Dx tests.</title>
        <authorList>
            <person name="Sproer C."/>
            <person name="Gronow S."/>
            <person name="Severitt S."/>
            <person name="Schroder I."/>
            <person name="Tallon L."/>
            <person name="Sadzewicz L."/>
            <person name="Zhao X."/>
            <person name="Boylan J."/>
            <person name="Ott S."/>
            <person name="Bowen H."/>
            <person name="Vavikolanu K."/>
            <person name="Mehta A."/>
            <person name="Aluvathingal J."/>
            <person name="Nadendla S."/>
            <person name="Lowell S."/>
            <person name="Myers T."/>
            <person name="Yan Y."/>
            <person name="Sichtig H."/>
        </authorList>
    </citation>
    <scope>NUCLEOTIDE SEQUENCE [LARGE SCALE GENOMIC DNA]</scope>
    <source>
        <strain evidence="12 13">FDAARGOS_1013</strain>
    </source>
</reference>
<evidence type="ECO:0000259" key="11">
    <source>
        <dbReference type="Pfam" id="PF00156"/>
    </source>
</evidence>
<feature type="binding site" description="in other chain" evidence="10">
    <location>
        <position position="100"/>
    </location>
    <ligand>
        <name>5-phospho-alpha-D-ribose 1-diphosphate</name>
        <dbReference type="ChEBI" id="CHEBI:58017"/>
        <note>ligand shared between dimeric partners</note>
    </ligand>
</feature>
<evidence type="ECO:0000313" key="13">
    <source>
        <dbReference type="Proteomes" id="UP000595933"/>
    </source>
</evidence>
<keyword evidence="6 10" id="KW-0328">Glycosyltransferase</keyword>
<feature type="domain" description="Phosphoribosyltransferase" evidence="11">
    <location>
        <begin position="43"/>
        <end position="159"/>
    </location>
</feature>
<evidence type="ECO:0000256" key="6">
    <source>
        <dbReference type="ARBA" id="ARBA00022676"/>
    </source>
</evidence>
<dbReference type="GO" id="GO:0000287">
    <property type="term" value="F:magnesium ion binding"/>
    <property type="evidence" value="ECO:0007669"/>
    <property type="project" value="UniProtKB-UniRule"/>
</dbReference>
<evidence type="ECO:0000256" key="9">
    <source>
        <dbReference type="ARBA" id="ARBA00022975"/>
    </source>
</evidence>
<evidence type="ECO:0000256" key="10">
    <source>
        <dbReference type="HAMAP-Rule" id="MF_01208"/>
    </source>
</evidence>
<evidence type="ECO:0000256" key="3">
    <source>
        <dbReference type="ARBA" id="ARBA00006340"/>
    </source>
</evidence>
<dbReference type="InterPro" id="IPR004467">
    <property type="entry name" value="Or_phspho_trans_dom"/>
</dbReference>
<keyword evidence="7 10" id="KW-0808">Transferase</keyword>
<dbReference type="PANTHER" id="PTHR46683:SF1">
    <property type="entry name" value="OROTATE PHOSPHORIBOSYLTRANSFERASE 1-RELATED"/>
    <property type="match status" value="1"/>
</dbReference>
<gene>
    <name evidence="10 12" type="primary">pyrE</name>
    <name evidence="12" type="ORF">I6H70_10540</name>
</gene>
<dbReference type="InterPro" id="IPR023031">
    <property type="entry name" value="OPRT"/>
</dbReference>